<feature type="region of interest" description="Disordered" evidence="17">
    <location>
        <begin position="1"/>
        <end position="71"/>
    </location>
</feature>
<feature type="region of interest" description="Disordered" evidence="17">
    <location>
        <begin position="205"/>
        <end position="240"/>
    </location>
</feature>
<feature type="domain" description="PRORP" evidence="18">
    <location>
        <begin position="587"/>
        <end position="729"/>
    </location>
</feature>
<comment type="similarity">
    <text evidence="4">Belongs to the PPR family. P subfamily.</text>
</comment>
<evidence type="ECO:0000256" key="1">
    <source>
        <dbReference type="ARBA" id="ARBA00000928"/>
    </source>
</evidence>
<comment type="catalytic activity">
    <reaction evidence="1">
        <text>Endonucleolytic cleavage of RNA, removing 5'-extranucleotides from tRNA precursor.</text>
        <dbReference type="EC" id="3.1.26.5"/>
    </reaction>
</comment>
<dbReference type="InParanoid" id="A0A1E7EV53"/>
<comment type="subcellular location">
    <subcellularLocation>
        <location evidence="3">Mitochondrion</location>
    </subcellularLocation>
</comment>
<dbReference type="CDD" id="cd18718">
    <property type="entry name" value="PIN_PRORP"/>
    <property type="match status" value="1"/>
</dbReference>
<keyword evidence="9" id="KW-0677">Repeat</keyword>
<sequence>MGGILGTTATMDEPEQEQDPCPKKNGQNSTGKRILTAAAAAEEEEEVVDDDDTTKVTNEEPCSKKQRLEETPATVATAAAPVKESTTTTTAATAIATVTSVDPVVNRGGKSRHNNKTTSKQNNKKNQKIKTKHMDPRILKVRKDIQEGCRTNNLSMAMLSYEEAIQDNIRIEAQSYYNLLNLCDGLDREERGLHVGSPKLQLQIEQQQEEETKKKSILSSSSEQQQQEVEKPAPSPPLNITVDLKKRQEYIFKIKDRMQSKEINLPLNETAYSAILKILSKNKEFGKAEEILQEAELVQQCKPKLRLYSSLLSAYCEYDYNNNNENNNNNGNDNDNDNKPYESAKLVDALLCWKRLRQRAKIMKQIATKKATSSTTSVDTGMELTEREYLSLMKCSISYNDTLVMEDVLSRLAEDIPIPCKNSISIIIEWFTQQNRTIMQNDNQNQDNNATVQKLLDEIRTYDTVSEPSPRMGPIGGCDGGSGSSWSISNKCSIDIKTGILTTGCLKGYTLQPVPLSDSSFNDMIKMNELIVVEGQISGHASKFQGGKKGKKRNNNNKDQFSQQQQQRQREWNYFNDFLSKNCSTTDLNSNYDVVIDGANIGYYKQNFMNSPHHVNYEQIDWIVRYFTYTLKKRVLLVMHNRHFTKRMLPSKYQYIIDFWMNNNILYQTPAGMNDDWFWMHAALKYKSLVVTNDEMRDHHFQMLAPKFFLRWKERHQIHFDFGNPLSKIDMIQQMQQQQISIAGQQQQQQPYICSNSRNYREIILKYPNVYSRRIQRVGGVGGGLVVPLTMVGDENRFLDGCHVASDEEPAEELYLCIRPNIV</sequence>
<dbReference type="EC" id="3.1.26.5" evidence="5"/>
<keyword evidence="13" id="KW-0809">Transit peptide</keyword>
<evidence type="ECO:0000256" key="4">
    <source>
        <dbReference type="ARBA" id="ARBA00007626"/>
    </source>
</evidence>
<evidence type="ECO:0000256" key="14">
    <source>
        <dbReference type="ARBA" id="ARBA00023128"/>
    </source>
</evidence>
<evidence type="ECO:0000259" key="18">
    <source>
        <dbReference type="Pfam" id="PF16953"/>
    </source>
</evidence>
<keyword evidence="12" id="KW-0460">Magnesium</keyword>
<dbReference type="Gene3D" id="3.40.50.11980">
    <property type="match status" value="1"/>
</dbReference>
<evidence type="ECO:0000256" key="9">
    <source>
        <dbReference type="ARBA" id="ARBA00022737"/>
    </source>
</evidence>
<dbReference type="Proteomes" id="UP000095751">
    <property type="component" value="Unassembled WGS sequence"/>
</dbReference>
<keyword evidence="21" id="KW-1185">Reference proteome</keyword>
<dbReference type="GO" id="GO:0046872">
    <property type="term" value="F:metal ion binding"/>
    <property type="evidence" value="ECO:0007669"/>
    <property type="project" value="UniProtKB-KW"/>
</dbReference>
<keyword evidence="6" id="KW-0819">tRNA processing</keyword>
<dbReference type="Pfam" id="PF17177">
    <property type="entry name" value="PPR_long"/>
    <property type="match status" value="1"/>
</dbReference>
<evidence type="ECO:0000256" key="15">
    <source>
        <dbReference type="ARBA" id="ARBA00044536"/>
    </source>
</evidence>
<dbReference type="Pfam" id="PF16953">
    <property type="entry name" value="PRORP"/>
    <property type="match status" value="1"/>
</dbReference>
<dbReference type="InterPro" id="IPR033443">
    <property type="entry name" value="PROP1-like_PPR_dom"/>
</dbReference>
<dbReference type="EMBL" id="KV784374">
    <property type="protein sequence ID" value="OEU09898.1"/>
    <property type="molecule type" value="Genomic_DNA"/>
</dbReference>
<reference evidence="20 21" key="1">
    <citation type="submission" date="2016-09" db="EMBL/GenBank/DDBJ databases">
        <title>Extensive genetic diversity and differential bi-allelic expression allows diatom success in the polar Southern Ocean.</title>
        <authorList>
            <consortium name="DOE Joint Genome Institute"/>
            <person name="Mock T."/>
            <person name="Otillar R.P."/>
            <person name="Strauss J."/>
            <person name="Dupont C."/>
            <person name="Frickenhaus S."/>
            <person name="Maumus F."/>
            <person name="Mcmullan M."/>
            <person name="Sanges R."/>
            <person name="Schmutz J."/>
            <person name="Toseland A."/>
            <person name="Valas R."/>
            <person name="Veluchamy A."/>
            <person name="Ward B.J."/>
            <person name="Allen A."/>
            <person name="Barry K."/>
            <person name="Falciatore A."/>
            <person name="Ferrante M."/>
            <person name="Fortunato A.E."/>
            <person name="Gloeckner G."/>
            <person name="Gruber A."/>
            <person name="Hipkin R."/>
            <person name="Janech M."/>
            <person name="Kroth P."/>
            <person name="Leese F."/>
            <person name="Lindquist E."/>
            <person name="Lyon B.R."/>
            <person name="Martin J."/>
            <person name="Mayer C."/>
            <person name="Parker M."/>
            <person name="Quesneville H."/>
            <person name="Raymond J."/>
            <person name="Uhlig C."/>
            <person name="Valentin K.U."/>
            <person name="Worden A.Z."/>
            <person name="Armbrust E.V."/>
            <person name="Bowler C."/>
            <person name="Green B."/>
            <person name="Moulton V."/>
            <person name="Van Oosterhout C."/>
            <person name="Grigoriev I."/>
        </authorList>
    </citation>
    <scope>NUCLEOTIDE SEQUENCE [LARGE SCALE GENOMIC DNA]</scope>
    <source>
        <strain evidence="20 21">CCMP1102</strain>
    </source>
</reference>
<keyword evidence="14" id="KW-0496">Mitochondrion</keyword>
<feature type="compositionally biased region" description="Basic and acidic residues" evidence="17">
    <location>
        <begin position="53"/>
        <end position="70"/>
    </location>
</feature>
<keyword evidence="11" id="KW-0862">Zinc</keyword>
<feature type="compositionally biased region" description="Basic residues" evidence="17">
    <location>
        <begin position="122"/>
        <end position="131"/>
    </location>
</feature>
<dbReference type="PANTHER" id="PTHR13547">
    <property type="match status" value="1"/>
</dbReference>
<dbReference type="GO" id="GO:0005739">
    <property type="term" value="C:mitochondrion"/>
    <property type="evidence" value="ECO:0007669"/>
    <property type="project" value="UniProtKB-SubCell"/>
</dbReference>
<evidence type="ECO:0000256" key="17">
    <source>
        <dbReference type="SAM" id="MobiDB-lite"/>
    </source>
</evidence>
<feature type="region of interest" description="Disordered" evidence="17">
    <location>
        <begin position="542"/>
        <end position="566"/>
    </location>
</feature>
<evidence type="ECO:0000256" key="2">
    <source>
        <dbReference type="ARBA" id="ARBA00001946"/>
    </source>
</evidence>
<evidence type="ECO:0000256" key="8">
    <source>
        <dbReference type="ARBA" id="ARBA00022723"/>
    </source>
</evidence>
<keyword evidence="7" id="KW-0540">Nuclease</keyword>
<accession>A0A1E7EV53</accession>
<evidence type="ECO:0000256" key="12">
    <source>
        <dbReference type="ARBA" id="ARBA00022842"/>
    </source>
</evidence>
<dbReference type="InterPro" id="IPR011990">
    <property type="entry name" value="TPR-like_helical_dom_sf"/>
</dbReference>
<evidence type="ECO:0000259" key="19">
    <source>
        <dbReference type="Pfam" id="PF17177"/>
    </source>
</evidence>
<evidence type="ECO:0000313" key="20">
    <source>
        <dbReference type="EMBL" id="OEU09898.1"/>
    </source>
</evidence>
<dbReference type="GO" id="GO:0004526">
    <property type="term" value="F:ribonuclease P activity"/>
    <property type="evidence" value="ECO:0007669"/>
    <property type="project" value="UniProtKB-EC"/>
</dbReference>
<dbReference type="InterPro" id="IPR031595">
    <property type="entry name" value="PRORP_C"/>
</dbReference>
<proteinExistence type="inferred from homology"/>
<dbReference type="KEGG" id="fcy:FRACYDRAFT_248149"/>
<dbReference type="Gene3D" id="1.25.40.10">
    <property type="entry name" value="Tetratricopeptide repeat domain"/>
    <property type="match status" value="1"/>
</dbReference>
<name>A0A1E7EV53_9STRA</name>
<evidence type="ECO:0000256" key="10">
    <source>
        <dbReference type="ARBA" id="ARBA00022801"/>
    </source>
</evidence>
<evidence type="ECO:0000256" key="6">
    <source>
        <dbReference type="ARBA" id="ARBA00022694"/>
    </source>
</evidence>
<evidence type="ECO:0000256" key="11">
    <source>
        <dbReference type="ARBA" id="ARBA00022833"/>
    </source>
</evidence>
<dbReference type="PANTHER" id="PTHR13547:SF1">
    <property type="entry name" value="MITOCHONDRIAL RIBONUCLEASE P CATALYTIC SUBUNIT"/>
    <property type="match status" value="1"/>
</dbReference>
<organism evidence="20 21">
    <name type="scientific">Fragilariopsis cylindrus CCMP1102</name>
    <dbReference type="NCBI Taxonomy" id="635003"/>
    <lineage>
        <taxon>Eukaryota</taxon>
        <taxon>Sar</taxon>
        <taxon>Stramenopiles</taxon>
        <taxon>Ochrophyta</taxon>
        <taxon>Bacillariophyta</taxon>
        <taxon>Bacillariophyceae</taxon>
        <taxon>Bacillariophycidae</taxon>
        <taxon>Bacillariales</taxon>
        <taxon>Bacillariaceae</taxon>
        <taxon>Fragilariopsis</taxon>
    </lineage>
</organism>
<dbReference type="OrthoDB" id="46913at2759"/>
<keyword evidence="8" id="KW-0479">Metal-binding</keyword>
<dbReference type="GO" id="GO:0001682">
    <property type="term" value="P:tRNA 5'-leader removal"/>
    <property type="evidence" value="ECO:0007669"/>
    <property type="project" value="TreeGrafter"/>
</dbReference>
<evidence type="ECO:0000256" key="13">
    <source>
        <dbReference type="ARBA" id="ARBA00022946"/>
    </source>
</evidence>
<comment type="cofactor">
    <cofactor evidence="2">
        <name>Mg(2+)</name>
        <dbReference type="ChEBI" id="CHEBI:18420"/>
    </cofactor>
</comment>
<feature type="domain" description="PROP1-like PPR" evidence="19">
    <location>
        <begin position="248"/>
        <end position="318"/>
    </location>
</feature>
<evidence type="ECO:0000256" key="3">
    <source>
        <dbReference type="ARBA" id="ARBA00004173"/>
    </source>
</evidence>
<keyword evidence="10" id="KW-0378">Hydrolase</keyword>
<evidence type="ECO:0000256" key="5">
    <source>
        <dbReference type="ARBA" id="ARBA00012179"/>
    </source>
</evidence>
<dbReference type="InterPro" id="IPR033495">
    <property type="entry name" value="MRPP3_PIN_dom"/>
</dbReference>
<feature type="compositionally biased region" description="Low complexity" evidence="17">
    <location>
        <begin position="217"/>
        <end position="227"/>
    </location>
</feature>
<gene>
    <name evidence="20" type="ORF">FRACYDRAFT_248149</name>
</gene>
<feature type="compositionally biased region" description="Acidic residues" evidence="17">
    <location>
        <begin position="41"/>
        <end position="52"/>
    </location>
</feature>
<evidence type="ECO:0000256" key="16">
    <source>
        <dbReference type="ARBA" id="ARBA00044559"/>
    </source>
</evidence>
<dbReference type="AlphaFoldDB" id="A0A1E7EV53"/>
<evidence type="ECO:0000313" key="21">
    <source>
        <dbReference type="Proteomes" id="UP000095751"/>
    </source>
</evidence>
<evidence type="ECO:0000256" key="7">
    <source>
        <dbReference type="ARBA" id="ARBA00022722"/>
    </source>
</evidence>
<feature type="region of interest" description="Disordered" evidence="17">
    <location>
        <begin position="104"/>
        <end position="132"/>
    </location>
</feature>
<feature type="compositionally biased region" description="Basic residues" evidence="17">
    <location>
        <begin position="546"/>
        <end position="555"/>
    </location>
</feature>
<protein>
    <recommendedName>
        <fullName evidence="15">Mitochondrial ribonuclease P catalytic subunit</fullName>
        <ecNumber evidence="5">3.1.26.5</ecNumber>
    </recommendedName>
    <alternativeName>
        <fullName evidence="16">Mitochondrial ribonuclease P protein 3</fullName>
    </alternativeName>
</protein>